<accession>A0A317Q187</accession>
<dbReference type="Pfam" id="PF07007">
    <property type="entry name" value="LprI"/>
    <property type="match status" value="1"/>
</dbReference>
<feature type="domain" description="Lysozyme inhibitor LprI-like N-terminal" evidence="2">
    <location>
        <begin position="39"/>
        <end position="113"/>
    </location>
</feature>
<dbReference type="Proteomes" id="UP000246744">
    <property type="component" value="Unassembled WGS sequence"/>
</dbReference>
<evidence type="ECO:0000256" key="1">
    <source>
        <dbReference type="SAM" id="SignalP"/>
    </source>
</evidence>
<dbReference type="InterPro" id="IPR009739">
    <property type="entry name" value="LprI-like_N"/>
</dbReference>
<dbReference type="InterPro" id="IPR052755">
    <property type="entry name" value="Lysozyme_Inhibitor_LprI"/>
</dbReference>
<dbReference type="Gene3D" id="1.20.1270.180">
    <property type="match status" value="1"/>
</dbReference>
<dbReference type="EMBL" id="QGTS01000006">
    <property type="protein sequence ID" value="PWW09111.1"/>
    <property type="molecule type" value="Genomic_DNA"/>
</dbReference>
<dbReference type="PANTHER" id="PTHR37549:SF1">
    <property type="entry name" value="LIPOPROTEIN LPRI"/>
    <property type="match status" value="1"/>
</dbReference>
<protein>
    <submittedName>
        <fullName evidence="3">Uncharacterized protein DUF1311</fullName>
    </submittedName>
</protein>
<dbReference type="AlphaFoldDB" id="A0A317Q187"/>
<comment type="caution">
    <text evidence="3">The sequence shown here is derived from an EMBL/GenBank/DDBJ whole genome shotgun (WGS) entry which is preliminary data.</text>
</comment>
<dbReference type="OrthoDB" id="5957809at2"/>
<dbReference type="GO" id="GO:0005576">
    <property type="term" value="C:extracellular region"/>
    <property type="evidence" value="ECO:0007669"/>
    <property type="project" value="TreeGrafter"/>
</dbReference>
<evidence type="ECO:0000259" key="2">
    <source>
        <dbReference type="Pfam" id="PF07007"/>
    </source>
</evidence>
<feature type="signal peptide" evidence="1">
    <location>
        <begin position="1"/>
        <end position="34"/>
    </location>
</feature>
<keyword evidence="4" id="KW-1185">Reference proteome</keyword>
<evidence type="ECO:0000313" key="3">
    <source>
        <dbReference type="EMBL" id="PWW09111.1"/>
    </source>
</evidence>
<dbReference type="PANTHER" id="PTHR37549">
    <property type="entry name" value="LIPOPROTEIN LPRI"/>
    <property type="match status" value="1"/>
</dbReference>
<proteinExistence type="predicted"/>
<feature type="chain" id="PRO_5016378759" evidence="1">
    <location>
        <begin position="35"/>
        <end position="405"/>
    </location>
</feature>
<organism evidence="3 4">
    <name type="scientific">Mangrovibacter plantisponsor</name>
    <dbReference type="NCBI Taxonomy" id="451513"/>
    <lineage>
        <taxon>Bacteria</taxon>
        <taxon>Pseudomonadati</taxon>
        <taxon>Pseudomonadota</taxon>
        <taxon>Gammaproteobacteria</taxon>
        <taxon>Enterobacterales</taxon>
        <taxon>Enterobacteriaceae</taxon>
        <taxon>Mangrovibacter</taxon>
    </lineage>
</organism>
<gene>
    <name evidence="3" type="ORF">DES37_106235</name>
</gene>
<reference evidence="3 4" key="1">
    <citation type="submission" date="2018-05" db="EMBL/GenBank/DDBJ databases">
        <title>Genomic Encyclopedia of Type Strains, Phase IV (KMG-IV): sequencing the most valuable type-strain genomes for metagenomic binning, comparative biology and taxonomic classification.</title>
        <authorList>
            <person name="Goeker M."/>
        </authorList>
    </citation>
    <scope>NUCLEOTIDE SEQUENCE [LARGE SCALE GENOMIC DNA]</scope>
    <source>
        <strain evidence="3 4">DSM 19579</strain>
    </source>
</reference>
<name>A0A317Q187_9ENTR</name>
<sequence>MFPVLPPRIARHTTAICGLFFIVLAGLAPGLAHAASFDCSKAQSAVEQAICANTDLSALDTQIAGAYSDSLQYLPENQIPALRQEQRNWLAQRNHCASPDLTACLTQQMNTRSRALLKLALQGQSELGEVIQQIPANPELAAQRLRTWHNPLAAAWLVWLHQFAPESGVSEKEAQRAHDIAANSLKDDSFSWSVLTDVEKDPKQSNSSKTLLLLRMVIERLDRSSPVLMNSHCFIFARLGGPAWDAFGPLYGSSRDAGAPVCSPRGDLFTHPAWQALEKAFSPALEKASSDAGTIQFATYAAWRVQALKATVSPSDFLTPATLAKGQKEPEVALKQWSQPQLFSATERQAALQAMKPAQQQTAAWLVSARGMLPEQAQRAAHEIVRQWVLDRISFIDGSDFSPEN</sequence>
<dbReference type="RefSeq" id="WP_110025869.1">
    <property type="nucleotide sequence ID" value="NZ_QGTS01000006.1"/>
</dbReference>
<evidence type="ECO:0000313" key="4">
    <source>
        <dbReference type="Proteomes" id="UP000246744"/>
    </source>
</evidence>
<keyword evidence="1" id="KW-0732">Signal</keyword>